<dbReference type="GO" id="GO:0009423">
    <property type="term" value="P:chorismate biosynthetic process"/>
    <property type="evidence" value="ECO:0007669"/>
    <property type="project" value="TreeGrafter"/>
</dbReference>
<dbReference type="GO" id="GO:0009073">
    <property type="term" value="P:aromatic amino acid family biosynthetic process"/>
    <property type="evidence" value="ECO:0007669"/>
    <property type="project" value="UniProtKB-KW"/>
</dbReference>
<dbReference type="Gene3D" id="3.10.450.50">
    <property type="match status" value="2"/>
</dbReference>
<dbReference type="EMBL" id="OB668381">
    <property type="protein sequence ID" value="CAD7234328.1"/>
    <property type="molecule type" value="Genomic_DNA"/>
</dbReference>
<keyword evidence="5" id="KW-0057">Aromatic amino acid biosynthesis</keyword>
<dbReference type="SUPFAM" id="SSF54427">
    <property type="entry name" value="NTF2-like"/>
    <property type="match status" value="1"/>
</dbReference>
<feature type="domain" description="SnoaL-like" evidence="7">
    <location>
        <begin position="339"/>
        <end position="423"/>
    </location>
</feature>
<evidence type="ECO:0000256" key="3">
    <source>
        <dbReference type="ARBA" id="ARBA00013036"/>
    </source>
</evidence>
<dbReference type="PANTHER" id="PTHR21085:SF0">
    <property type="entry name" value="CHORISMATE SYNTHASE"/>
    <property type="match status" value="1"/>
</dbReference>
<dbReference type="Gene3D" id="3.60.150.10">
    <property type="entry name" value="Chorismate synthase AroC"/>
    <property type="match status" value="2"/>
</dbReference>
<sequence length="524" mass="56479">LAELESVDITRHDLAAQIKDGQADTLIPYHAPPLAVGDLRQARPAVTEGGIVIPRDPEEAGTENELENELPAVPDPSRALMPTMSDDTYRATFSEDVWGTSLPPLGCALTGAIRTGSWTRALQGAVTGAIFGYIGGQFQLGNKGWGDSLASTLRSTGWSGAGKALAFNAVRSAAHAVAGGVVSVVRGGKFAVGALTGFASKFVGAYANFGTATFAQSFLTIGASAVLGGAVAEMAGIEIDLEAIQLDLDRRRPGQSDIVTQRKEEDQLQILSGVFEGPYTLNKSHEDLDLSLIESNDLRCPDPEMAEEMIAYIKEIRKAGDTVGGVISCVIEGVPLDSTTVRELVHEDYIQHNPFIPTGREPFIGLFPVLKEAGTTAENVRLLQDGDFVIAHNIWRNAQPFGSPEMVSFDILRVDENGKIAEHWDAMTELVKETASGRTQTDGPTEIKDLDKTEENKALAKSLIEDVLMGKAPEKITDHISAETYHQHNPQIKDGLEGINEAIEYLTSKNNMFKYTKIHKVLGE</sequence>
<dbReference type="InterPro" id="IPR037401">
    <property type="entry name" value="SnoaL-like"/>
</dbReference>
<accession>A0A7R8ZS10</accession>
<evidence type="ECO:0000256" key="2">
    <source>
        <dbReference type="ARBA" id="ARBA00008014"/>
    </source>
</evidence>
<comment type="pathway">
    <text evidence="1">Metabolic intermediate biosynthesis; chorismate biosynthesis; chorismate from D-erythrose 4-phosphate and phosphoenolpyruvate: step 7/7.</text>
</comment>
<protein>
    <recommendedName>
        <fullName evidence="3">chorismate synthase</fullName>
        <ecNumber evidence="3">4.2.3.5</ecNumber>
    </recommendedName>
</protein>
<dbReference type="EC" id="4.2.3.5" evidence="3"/>
<dbReference type="InterPro" id="IPR000453">
    <property type="entry name" value="Chorismate_synth"/>
</dbReference>
<comment type="similarity">
    <text evidence="2">Belongs to the chorismate synthase family.</text>
</comment>
<evidence type="ECO:0000256" key="1">
    <source>
        <dbReference type="ARBA" id="ARBA00005044"/>
    </source>
</evidence>
<organism evidence="8">
    <name type="scientific">Cyprideis torosa</name>
    <dbReference type="NCBI Taxonomy" id="163714"/>
    <lineage>
        <taxon>Eukaryota</taxon>
        <taxon>Metazoa</taxon>
        <taxon>Ecdysozoa</taxon>
        <taxon>Arthropoda</taxon>
        <taxon>Crustacea</taxon>
        <taxon>Oligostraca</taxon>
        <taxon>Ostracoda</taxon>
        <taxon>Podocopa</taxon>
        <taxon>Podocopida</taxon>
        <taxon>Cytherocopina</taxon>
        <taxon>Cytheroidea</taxon>
        <taxon>Cytherideidae</taxon>
        <taxon>Cyprideis</taxon>
    </lineage>
</organism>
<dbReference type="PANTHER" id="PTHR21085">
    <property type="entry name" value="CHORISMATE SYNTHASE"/>
    <property type="match status" value="1"/>
</dbReference>
<dbReference type="OrthoDB" id="2155522at2759"/>
<dbReference type="InterPro" id="IPR035904">
    <property type="entry name" value="Chorismate_synth_AroC_sf"/>
</dbReference>
<feature type="non-terminal residue" evidence="8">
    <location>
        <position position="524"/>
    </location>
</feature>
<dbReference type="Pfam" id="PF01264">
    <property type="entry name" value="Chorismate_synt"/>
    <property type="match status" value="2"/>
</dbReference>
<feature type="non-terminal residue" evidence="8">
    <location>
        <position position="1"/>
    </location>
</feature>
<evidence type="ECO:0000256" key="4">
    <source>
        <dbReference type="ARBA" id="ARBA00022605"/>
    </source>
</evidence>
<dbReference type="AlphaFoldDB" id="A0A7R8ZS10"/>
<name>A0A7R8ZS10_9CRUS</name>
<dbReference type="InterPro" id="IPR032710">
    <property type="entry name" value="NTF2-like_dom_sf"/>
</dbReference>
<evidence type="ECO:0000313" key="8">
    <source>
        <dbReference type="EMBL" id="CAD7234328.1"/>
    </source>
</evidence>
<dbReference type="GO" id="GO:0010181">
    <property type="term" value="F:FMN binding"/>
    <property type="evidence" value="ECO:0007669"/>
    <property type="project" value="TreeGrafter"/>
</dbReference>
<keyword evidence="4" id="KW-0028">Amino-acid biosynthesis</keyword>
<dbReference type="SUPFAM" id="SSF103263">
    <property type="entry name" value="Chorismate synthase, AroC"/>
    <property type="match status" value="1"/>
</dbReference>
<dbReference type="GO" id="GO:0005829">
    <property type="term" value="C:cytosol"/>
    <property type="evidence" value="ECO:0007669"/>
    <property type="project" value="TreeGrafter"/>
</dbReference>
<evidence type="ECO:0000256" key="5">
    <source>
        <dbReference type="ARBA" id="ARBA00023141"/>
    </source>
</evidence>
<proteinExistence type="inferred from homology"/>
<dbReference type="GO" id="GO:0004107">
    <property type="term" value="F:chorismate synthase activity"/>
    <property type="evidence" value="ECO:0007669"/>
    <property type="project" value="UniProtKB-EC"/>
</dbReference>
<reference evidence="8" key="1">
    <citation type="submission" date="2020-11" db="EMBL/GenBank/DDBJ databases">
        <authorList>
            <person name="Tran Van P."/>
        </authorList>
    </citation>
    <scope>NUCLEOTIDE SEQUENCE</scope>
</reference>
<gene>
    <name evidence="8" type="ORF">CTOB1V02_LOCUS12144</name>
</gene>
<keyword evidence="6" id="KW-0456">Lyase</keyword>
<dbReference type="GO" id="GO:0008652">
    <property type="term" value="P:amino acid biosynthetic process"/>
    <property type="evidence" value="ECO:0007669"/>
    <property type="project" value="UniProtKB-KW"/>
</dbReference>
<dbReference type="Pfam" id="PF12680">
    <property type="entry name" value="SnoaL_2"/>
    <property type="match status" value="1"/>
</dbReference>
<evidence type="ECO:0000259" key="7">
    <source>
        <dbReference type="Pfam" id="PF12680"/>
    </source>
</evidence>
<evidence type="ECO:0000256" key="6">
    <source>
        <dbReference type="ARBA" id="ARBA00023239"/>
    </source>
</evidence>